<evidence type="ECO:0000313" key="1">
    <source>
        <dbReference type="EMBL" id="MFC0272388.1"/>
    </source>
</evidence>
<accession>A0ABV6GFC9</accession>
<comment type="caution">
    <text evidence="1">The sequence shown here is derived from an EMBL/GenBank/DDBJ whole genome shotgun (WGS) entry which is preliminary data.</text>
</comment>
<sequence length="49" mass="5578">MEKFIRTISIQTQITIVMLKAAANKFGMLEIKLLKEDLIVLEQNQATTV</sequence>
<evidence type="ECO:0000313" key="2">
    <source>
        <dbReference type="Proteomes" id="UP001589854"/>
    </source>
</evidence>
<dbReference type="RefSeq" id="WP_378934872.1">
    <property type="nucleotide sequence ID" value="NZ_JBHLVO010000010.1"/>
</dbReference>
<proteinExistence type="predicted"/>
<organism evidence="1 2">
    <name type="scientific">Metabacillus herbersteinensis</name>
    <dbReference type="NCBI Taxonomy" id="283816"/>
    <lineage>
        <taxon>Bacteria</taxon>
        <taxon>Bacillati</taxon>
        <taxon>Bacillota</taxon>
        <taxon>Bacilli</taxon>
        <taxon>Bacillales</taxon>
        <taxon>Bacillaceae</taxon>
        <taxon>Metabacillus</taxon>
    </lineage>
</organism>
<keyword evidence="2" id="KW-1185">Reference proteome</keyword>
<dbReference type="Proteomes" id="UP001589854">
    <property type="component" value="Unassembled WGS sequence"/>
</dbReference>
<protein>
    <submittedName>
        <fullName evidence="1">Uncharacterized protein</fullName>
    </submittedName>
</protein>
<name>A0ABV6GFC9_9BACI</name>
<gene>
    <name evidence="1" type="ORF">ACFFIX_13185</name>
</gene>
<reference evidence="1 2" key="1">
    <citation type="submission" date="2024-09" db="EMBL/GenBank/DDBJ databases">
        <authorList>
            <person name="Sun Q."/>
            <person name="Mori K."/>
        </authorList>
    </citation>
    <scope>NUCLEOTIDE SEQUENCE [LARGE SCALE GENOMIC DNA]</scope>
    <source>
        <strain evidence="1 2">CCM 7228</strain>
    </source>
</reference>
<dbReference type="EMBL" id="JBHLVO010000010">
    <property type="protein sequence ID" value="MFC0272388.1"/>
    <property type="molecule type" value="Genomic_DNA"/>
</dbReference>